<protein>
    <submittedName>
        <fullName evidence="2">Uncharacterized protein</fullName>
    </submittedName>
</protein>
<gene>
    <name evidence="2" type="ORF">IAQ69_12545</name>
</gene>
<keyword evidence="1" id="KW-0472">Membrane</keyword>
<keyword evidence="1" id="KW-0812">Transmembrane</keyword>
<dbReference type="AlphaFoldDB" id="A0A7T7WHC3"/>
<keyword evidence="1" id="KW-1133">Transmembrane helix</keyword>
<dbReference type="EMBL" id="CP060811">
    <property type="protein sequence ID" value="QQN87664.1"/>
    <property type="molecule type" value="Genomic_DNA"/>
</dbReference>
<reference evidence="2 3" key="1">
    <citation type="submission" date="2020-08" db="EMBL/GenBank/DDBJ databases">
        <title>Emergence of ISAba1-mediated novel tet(X) in Acinetobacter variabilis from a chicken farm.</title>
        <authorList>
            <person name="Peng K."/>
            <person name="Li R."/>
        </authorList>
    </citation>
    <scope>NUCLEOTIDE SEQUENCE [LARGE SCALE GENOMIC DNA]</scope>
    <source>
        <strain evidence="2 3">XM9F202-2</strain>
    </source>
</reference>
<feature type="transmembrane region" description="Helical" evidence="1">
    <location>
        <begin position="51"/>
        <end position="67"/>
    </location>
</feature>
<feature type="transmembrane region" description="Helical" evidence="1">
    <location>
        <begin position="289"/>
        <end position="306"/>
    </location>
</feature>
<evidence type="ECO:0000313" key="3">
    <source>
        <dbReference type="Proteomes" id="UP000596079"/>
    </source>
</evidence>
<evidence type="ECO:0000256" key="1">
    <source>
        <dbReference type="SAM" id="Phobius"/>
    </source>
</evidence>
<dbReference type="Proteomes" id="UP000596079">
    <property type="component" value="Chromosome"/>
</dbReference>
<sequence length="340" mass="39589">MKLKQKIQQAVPQPIVRPWLALALFLLCAILAFIVSSLVQSELFLDLQRRPVFHILFSLCVPLFLFQDRGINLKFPFFIQKYLIDPQLKKDMTEQAVQHSQAIILAQRTIRAKWWQVKQPQLLLQLPNHDQGIWFNVDLKQVFNLSPFFTLQVKLSDAMIGQLIDIHFLTRSHVIIQLFEISQNNDFSIFIGTEVGAQRGLGRLEKIPSALMLDLSRITHIEALRTCPESHDLQLTTGYGKTYLIHSHAKYFKQLELALSSRIDVIAYRKFKLDLKIDHLFISKKHPNFYRNLVLTSIMLYIVIMTLITSEWALLLVNVLILHLMYKFAQDLKTDPFIKI</sequence>
<organism evidence="2 3">
    <name type="scientific">Acinetobacter variabilis</name>
    <dbReference type="NCBI Taxonomy" id="70346"/>
    <lineage>
        <taxon>Bacteria</taxon>
        <taxon>Pseudomonadati</taxon>
        <taxon>Pseudomonadota</taxon>
        <taxon>Gammaproteobacteria</taxon>
        <taxon>Moraxellales</taxon>
        <taxon>Moraxellaceae</taxon>
        <taxon>Acinetobacter</taxon>
    </lineage>
</organism>
<proteinExistence type="predicted"/>
<name>A0A7T7WHC3_9GAMM</name>
<evidence type="ECO:0000313" key="2">
    <source>
        <dbReference type="EMBL" id="QQN87664.1"/>
    </source>
</evidence>
<dbReference type="RefSeq" id="WP_159123092.1">
    <property type="nucleotide sequence ID" value="NZ_CP060811.1"/>
</dbReference>
<feature type="transmembrane region" description="Helical" evidence="1">
    <location>
        <begin position="20"/>
        <end position="39"/>
    </location>
</feature>
<accession>A0A7T7WHC3</accession>